<dbReference type="InterPro" id="IPR001734">
    <property type="entry name" value="Na/solute_symporter"/>
</dbReference>
<comment type="catalytic activity">
    <reaction evidence="12">
        <text>L-proline(in) + Na(+)(in) = L-proline(out) + Na(+)(out)</text>
        <dbReference type="Rhea" id="RHEA:28967"/>
        <dbReference type="ChEBI" id="CHEBI:29101"/>
        <dbReference type="ChEBI" id="CHEBI:60039"/>
    </reaction>
</comment>
<dbReference type="GO" id="GO:0031402">
    <property type="term" value="F:sodium ion binding"/>
    <property type="evidence" value="ECO:0007669"/>
    <property type="project" value="UniProtKB-UniRule"/>
</dbReference>
<feature type="transmembrane region" description="Helical" evidence="14">
    <location>
        <begin position="204"/>
        <end position="228"/>
    </location>
</feature>
<feature type="transmembrane region" description="Helical" evidence="14">
    <location>
        <begin position="173"/>
        <end position="192"/>
    </location>
</feature>
<keyword evidence="10 14" id="KW-0472">Membrane</keyword>
<feature type="transmembrane region" description="Helical" evidence="14">
    <location>
        <begin position="340"/>
        <end position="367"/>
    </location>
</feature>
<comment type="subcellular location">
    <subcellularLocation>
        <location evidence="1 14">Cell membrane</location>
        <topology evidence="1 14">Multi-pass membrane protein</topology>
    </subcellularLocation>
</comment>
<evidence type="ECO:0000256" key="8">
    <source>
        <dbReference type="ARBA" id="ARBA00023053"/>
    </source>
</evidence>
<evidence type="ECO:0000256" key="2">
    <source>
        <dbReference type="ARBA" id="ARBA00006434"/>
    </source>
</evidence>
<evidence type="ECO:0000256" key="10">
    <source>
        <dbReference type="ARBA" id="ARBA00023136"/>
    </source>
</evidence>
<comment type="caution">
    <text evidence="15">The sequence shown here is derived from an EMBL/GenBank/DDBJ whole genome shotgun (WGS) entry which is preliminary data.</text>
</comment>
<keyword evidence="11 14" id="KW-0739">Sodium transport</keyword>
<dbReference type="GO" id="GO:0015193">
    <property type="term" value="F:L-proline transmembrane transporter activity"/>
    <property type="evidence" value="ECO:0007669"/>
    <property type="project" value="TreeGrafter"/>
</dbReference>
<evidence type="ECO:0000256" key="14">
    <source>
        <dbReference type="RuleBase" id="RU366012"/>
    </source>
</evidence>
<dbReference type="GO" id="GO:0005886">
    <property type="term" value="C:plasma membrane"/>
    <property type="evidence" value="ECO:0007669"/>
    <property type="project" value="UniProtKB-SubCell"/>
</dbReference>
<evidence type="ECO:0000256" key="6">
    <source>
        <dbReference type="ARBA" id="ARBA00022847"/>
    </source>
</evidence>
<evidence type="ECO:0000256" key="11">
    <source>
        <dbReference type="ARBA" id="ARBA00023201"/>
    </source>
</evidence>
<feature type="transmembrane region" description="Helical" evidence="14">
    <location>
        <begin position="6"/>
        <end position="27"/>
    </location>
</feature>
<dbReference type="PANTHER" id="PTHR48086:SF3">
    <property type="entry name" value="SODIUM_PROLINE SYMPORTER"/>
    <property type="match status" value="1"/>
</dbReference>
<keyword evidence="9 14" id="KW-0406">Ion transport</keyword>
<dbReference type="EMBL" id="JACCFS010000001">
    <property type="protein sequence ID" value="NYJ34970.1"/>
    <property type="molecule type" value="Genomic_DNA"/>
</dbReference>
<keyword evidence="8 14" id="KW-0915">Sodium</keyword>
<evidence type="ECO:0000256" key="12">
    <source>
        <dbReference type="ARBA" id="ARBA00033708"/>
    </source>
</evidence>
<reference evidence="15 16" key="1">
    <citation type="submission" date="2020-07" db="EMBL/GenBank/DDBJ databases">
        <title>Sequencing the genomes of 1000 actinobacteria strains.</title>
        <authorList>
            <person name="Klenk H.-P."/>
        </authorList>
    </citation>
    <scope>NUCLEOTIDE SEQUENCE [LARGE SCALE GENOMIC DNA]</scope>
    <source>
        <strain evidence="15 16">DSM 44442</strain>
    </source>
</reference>
<evidence type="ECO:0000256" key="5">
    <source>
        <dbReference type="ARBA" id="ARBA00022692"/>
    </source>
</evidence>
<keyword evidence="6 14" id="KW-0769">Symport</keyword>
<protein>
    <recommendedName>
        <fullName evidence="14">Sodium/proline symporter</fullName>
    </recommendedName>
    <alternativeName>
        <fullName evidence="14">Proline permease</fullName>
    </alternativeName>
</protein>
<dbReference type="GO" id="GO:0005298">
    <property type="term" value="F:proline:sodium symporter activity"/>
    <property type="evidence" value="ECO:0007669"/>
    <property type="project" value="UniProtKB-UniRule"/>
</dbReference>
<dbReference type="CDD" id="cd11475">
    <property type="entry name" value="SLC5sbd_PutP"/>
    <property type="match status" value="1"/>
</dbReference>
<dbReference type="InterPro" id="IPR050277">
    <property type="entry name" value="Sodium:Solute_Symporter"/>
</dbReference>
<dbReference type="GO" id="GO:0015824">
    <property type="term" value="P:proline transport"/>
    <property type="evidence" value="ECO:0007669"/>
    <property type="project" value="UniProtKB-UniRule"/>
</dbReference>
<comment type="function">
    <text evidence="14">Catalyzes the sodium-dependent uptake of extracellular L-proline.</text>
</comment>
<dbReference type="RefSeq" id="WP_179823875.1">
    <property type="nucleotide sequence ID" value="NZ_JACCFS010000001.1"/>
</dbReference>
<name>A0A7Z0EMR5_9ACTN</name>
<keyword evidence="4 14" id="KW-1003">Cell membrane</keyword>
<evidence type="ECO:0000256" key="13">
    <source>
        <dbReference type="RuleBase" id="RU362091"/>
    </source>
</evidence>
<feature type="transmembrane region" description="Helical" evidence="14">
    <location>
        <begin position="388"/>
        <end position="411"/>
    </location>
</feature>
<accession>A0A7Z0EMR5</accession>
<dbReference type="PROSITE" id="PS00457">
    <property type="entry name" value="NA_SOLUT_SYMP_2"/>
    <property type="match status" value="1"/>
</dbReference>
<keyword evidence="7 14" id="KW-1133">Transmembrane helix</keyword>
<organism evidence="15 16">
    <name type="scientific">Nocardiopsis aegyptia</name>
    <dbReference type="NCBI Taxonomy" id="220378"/>
    <lineage>
        <taxon>Bacteria</taxon>
        <taxon>Bacillati</taxon>
        <taxon>Actinomycetota</taxon>
        <taxon>Actinomycetes</taxon>
        <taxon>Streptosporangiales</taxon>
        <taxon>Nocardiopsidaceae</taxon>
        <taxon>Nocardiopsis</taxon>
    </lineage>
</organism>
<dbReference type="NCBIfam" id="TIGR02121">
    <property type="entry name" value="Na_Pro_sym"/>
    <property type="match status" value="1"/>
</dbReference>
<keyword evidence="5 14" id="KW-0812">Transmembrane</keyword>
<dbReference type="InterPro" id="IPR011851">
    <property type="entry name" value="Na/Pro_symporter"/>
</dbReference>
<dbReference type="PANTHER" id="PTHR48086">
    <property type="entry name" value="SODIUM/PROLINE SYMPORTER-RELATED"/>
    <property type="match status" value="1"/>
</dbReference>
<evidence type="ECO:0000256" key="4">
    <source>
        <dbReference type="ARBA" id="ARBA00022475"/>
    </source>
</evidence>
<keyword evidence="14" id="KW-0029">Amino-acid transport</keyword>
<keyword evidence="3 14" id="KW-0813">Transport</keyword>
<feature type="transmembrane region" description="Helical" evidence="14">
    <location>
        <begin position="417"/>
        <end position="436"/>
    </location>
</feature>
<feature type="transmembrane region" description="Helical" evidence="14">
    <location>
        <begin position="248"/>
        <end position="273"/>
    </location>
</feature>
<feature type="transmembrane region" description="Helical" evidence="14">
    <location>
        <begin position="443"/>
        <end position="461"/>
    </location>
</feature>
<dbReference type="AlphaFoldDB" id="A0A7Z0EMR5"/>
<dbReference type="InterPro" id="IPR038377">
    <property type="entry name" value="Na/Glc_symporter_sf"/>
</dbReference>
<dbReference type="PROSITE" id="PS50283">
    <property type="entry name" value="NA_SOLUT_SYMP_3"/>
    <property type="match status" value="1"/>
</dbReference>
<evidence type="ECO:0000256" key="7">
    <source>
        <dbReference type="ARBA" id="ARBA00022989"/>
    </source>
</evidence>
<evidence type="ECO:0000256" key="9">
    <source>
        <dbReference type="ARBA" id="ARBA00023065"/>
    </source>
</evidence>
<proteinExistence type="inferred from homology"/>
<keyword evidence="16" id="KW-1185">Reference proteome</keyword>
<dbReference type="Pfam" id="PF00474">
    <property type="entry name" value="SSF"/>
    <property type="match status" value="1"/>
</dbReference>
<gene>
    <name evidence="15" type="ORF">HNR10_002851</name>
</gene>
<feature type="transmembrane region" description="Helical" evidence="14">
    <location>
        <begin position="136"/>
        <end position="161"/>
    </location>
</feature>
<dbReference type="NCBIfam" id="TIGR00813">
    <property type="entry name" value="sss"/>
    <property type="match status" value="1"/>
</dbReference>
<evidence type="ECO:0000256" key="1">
    <source>
        <dbReference type="ARBA" id="ARBA00004651"/>
    </source>
</evidence>
<sequence length="526" mass="54793">MNNSVLGSIATFGVYLAVMVAIGLWVYKRTVSQSDFVLGGRQLNPWVAGLSANASDFSGWLLLGLPGAIYVSGLGEAWIAVGLACGFAGSWILLAPRLRVYTERVTDSRVGGDSDSLTLSSFLENRFNDRTRLLRGISAVLIIVFYFFYVASGLVAMAALFDQVFGLAPAPAIAIGLSIVVLYTVLGGFLAVSYTDVIQAAMMWLALLAVPVMAIVALGGFGGVSASVSEKHDGLMSAVGGAALDPELGAWAATDTLGWVVIVSGLAWGLGYFGQPHILARFMGIRSVKDIRVAGTVSVAWAVTAMALAVLVGFIGIAYFDTPLENPEQVFPQLIEALTHPLVAGILLAAILAAVMSTADSQLLVAASSLTEDGYKAFVNRDADPRTLLWISRGTVLAVAIAAAGIALWGNQSVMDLVGYAWAGFGAGFGPVLLLAMFWKRMTAVGAIAGMVVGGGTAILWDILDTNYFGTGLYAMVPAVILSFVAIVLLNGLGRVTGAMESDFDRVEAEVRAAKSGSAPDGVSAG</sequence>
<feature type="transmembrane region" description="Helical" evidence="14">
    <location>
        <begin position="293"/>
        <end position="320"/>
    </location>
</feature>
<dbReference type="Proteomes" id="UP000572051">
    <property type="component" value="Unassembled WGS sequence"/>
</dbReference>
<evidence type="ECO:0000313" key="16">
    <source>
        <dbReference type="Proteomes" id="UP000572051"/>
    </source>
</evidence>
<comment type="similarity">
    <text evidence="2 13">Belongs to the sodium:solute symporter (SSF) (TC 2.A.21) family.</text>
</comment>
<feature type="transmembrane region" description="Helical" evidence="14">
    <location>
        <begin position="473"/>
        <end position="493"/>
    </location>
</feature>
<dbReference type="InterPro" id="IPR018212">
    <property type="entry name" value="Na/solute_symporter_CS"/>
</dbReference>
<evidence type="ECO:0000256" key="3">
    <source>
        <dbReference type="ARBA" id="ARBA00022448"/>
    </source>
</evidence>
<evidence type="ECO:0000313" key="15">
    <source>
        <dbReference type="EMBL" id="NYJ34970.1"/>
    </source>
</evidence>
<dbReference type="Gene3D" id="1.20.1730.10">
    <property type="entry name" value="Sodium/glucose cotransporter"/>
    <property type="match status" value="1"/>
</dbReference>
<feature type="transmembrane region" description="Helical" evidence="14">
    <location>
        <begin position="77"/>
        <end position="94"/>
    </location>
</feature>